<dbReference type="PROSITE" id="PS51257">
    <property type="entry name" value="PROKAR_LIPOPROTEIN"/>
    <property type="match status" value="1"/>
</dbReference>
<evidence type="ECO:0000313" key="5">
    <source>
        <dbReference type="EMBL" id="RCW31323.1"/>
    </source>
</evidence>
<dbReference type="SMART" id="SM00028">
    <property type="entry name" value="TPR"/>
    <property type="match status" value="6"/>
</dbReference>
<dbReference type="OrthoDB" id="9809908at2"/>
<feature type="repeat" description="TPR" evidence="1">
    <location>
        <begin position="286"/>
        <end position="319"/>
    </location>
</feature>
<gene>
    <name evidence="5" type="ORF">DFO77_11840</name>
</gene>
<dbReference type="InterPro" id="IPR003594">
    <property type="entry name" value="HATPase_dom"/>
</dbReference>
<organism evidence="5 6">
    <name type="scientific">Marinilabilia salmonicolor</name>
    <dbReference type="NCBI Taxonomy" id="989"/>
    <lineage>
        <taxon>Bacteria</taxon>
        <taxon>Pseudomonadati</taxon>
        <taxon>Bacteroidota</taxon>
        <taxon>Bacteroidia</taxon>
        <taxon>Marinilabiliales</taxon>
        <taxon>Marinilabiliaceae</taxon>
        <taxon>Marinilabilia</taxon>
    </lineage>
</organism>
<dbReference type="InterPro" id="IPR019734">
    <property type="entry name" value="TPR_rpt"/>
</dbReference>
<protein>
    <submittedName>
        <fullName evidence="5">Tetratricopeptide repeat protein</fullName>
    </submittedName>
</protein>
<feature type="transmembrane region" description="Helical" evidence="2">
    <location>
        <begin position="403"/>
        <end position="423"/>
    </location>
</feature>
<dbReference type="PANTHER" id="PTHR34220:SF7">
    <property type="entry name" value="SENSOR HISTIDINE KINASE YPDA"/>
    <property type="match status" value="1"/>
</dbReference>
<dbReference type="Proteomes" id="UP000252733">
    <property type="component" value="Unassembled WGS sequence"/>
</dbReference>
<dbReference type="STRING" id="1168289.GCA_000259075_00630"/>
<dbReference type="Gene3D" id="1.25.40.10">
    <property type="entry name" value="Tetratricopeptide repeat domain"/>
    <property type="match status" value="2"/>
</dbReference>
<dbReference type="SUPFAM" id="SSF55874">
    <property type="entry name" value="ATPase domain of HSP90 chaperone/DNA topoisomerase II/histidine kinase"/>
    <property type="match status" value="1"/>
</dbReference>
<evidence type="ECO:0000256" key="1">
    <source>
        <dbReference type="PROSITE-ProRule" id="PRU00339"/>
    </source>
</evidence>
<feature type="repeat" description="TPR" evidence="1">
    <location>
        <begin position="126"/>
        <end position="159"/>
    </location>
</feature>
<keyword evidence="2" id="KW-0472">Membrane</keyword>
<dbReference type="InterPro" id="IPR050640">
    <property type="entry name" value="Bact_2-comp_sensor_kinase"/>
</dbReference>
<evidence type="ECO:0000259" key="4">
    <source>
        <dbReference type="Pfam" id="PF06580"/>
    </source>
</evidence>
<keyword evidence="6" id="KW-1185">Reference proteome</keyword>
<feature type="repeat" description="TPR" evidence="1">
    <location>
        <begin position="246"/>
        <end position="279"/>
    </location>
</feature>
<proteinExistence type="predicted"/>
<comment type="caution">
    <text evidence="5">The sequence shown here is derived from an EMBL/GenBank/DDBJ whole genome shotgun (WGS) entry which is preliminary data.</text>
</comment>
<accession>A0A2T0XS50</accession>
<keyword evidence="2" id="KW-0812">Transmembrane</keyword>
<dbReference type="Pfam" id="PF02518">
    <property type="entry name" value="HATPase_c"/>
    <property type="match status" value="1"/>
</dbReference>
<dbReference type="GO" id="GO:0016020">
    <property type="term" value="C:membrane"/>
    <property type="evidence" value="ECO:0007669"/>
    <property type="project" value="InterPro"/>
</dbReference>
<evidence type="ECO:0000259" key="3">
    <source>
        <dbReference type="Pfam" id="PF02518"/>
    </source>
</evidence>
<dbReference type="SUPFAM" id="SSF48452">
    <property type="entry name" value="TPR-like"/>
    <property type="match status" value="2"/>
</dbReference>
<dbReference type="InterPro" id="IPR011990">
    <property type="entry name" value="TPR-like_helical_dom_sf"/>
</dbReference>
<dbReference type="Pfam" id="PF13424">
    <property type="entry name" value="TPR_12"/>
    <property type="match status" value="2"/>
</dbReference>
<dbReference type="AlphaFoldDB" id="A0A2T0XS50"/>
<feature type="domain" description="Histidine kinase/HSP90-like ATPase" evidence="3">
    <location>
        <begin position="542"/>
        <end position="643"/>
    </location>
</feature>
<keyword evidence="1" id="KW-0802">TPR repeat</keyword>
<feature type="domain" description="Signal transduction histidine kinase internal region" evidence="4">
    <location>
        <begin position="438"/>
        <end position="517"/>
    </location>
</feature>
<dbReference type="RefSeq" id="WP_106151756.1">
    <property type="nucleotide sequence ID" value="NZ_PVTS01000002.1"/>
</dbReference>
<evidence type="ECO:0000256" key="2">
    <source>
        <dbReference type="SAM" id="Phobius"/>
    </source>
</evidence>
<dbReference type="Pfam" id="PF06580">
    <property type="entry name" value="His_kinase"/>
    <property type="match status" value="1"/>
</dbReference>
<dbReference type="PROSITE" id="PS50005">
    <property type="entry name" value="TPR"/>
    <property type="match status" value="5"/>
</dbReference>
<dbReference type="Pfam" id="PF13374">
    <property type="entry name" value="TPR_10"/>
    <property type="match status" value="1"/>
</dbReference>
<keyword evidence="2" id="KW-1133">Transmembrane helix</keyword>
<dbReference type="EMBL" id="QPIZ01000018">
    <property type="protein sequence ID" value="RCW31323.1"/>
    <property type="molecule type" value="Genomic_DNA"/>
</dbReference>
<feature type="repeat" description="TPR" evidence="1">
    <location>
        <begin position="86"/>
        <end position="119"/>
    </location>
</feature>
<reference evidence="5 6" key="1">
    <citation type="submission" date="2018-07" db="EMBL/GenBank/DDBJ databases">
        <title>Freshwater and sediment microbial communities from various areas in North America, analyzing microbe dynamics in response to fracking.</title>
        <authorList>
            <person name="Lamendella R."/>
        </authorList>
    </citation>
    <scope>NUCLEOTIDE SEQUENCE [LARGE SCALE GENOMIC DNA]</scope>
    <source>
        <strain evidence="5 6">160A</strain>
    </source>
</reference>
<dbReference type="GO" id="GO:0000155">
    <property type="term" value="F:phosphorelay sensor kinase activity"/>
    <property type="evidence" value="ECO:0007669"/>
    <property type="project" value="InterPro"/>
</dbReference>
<feature type="repeat" description="TPR" evidence="1">
    <location>
        <begin position="166"/>
        <end position="199"/>
    </location>
</feature>
<dbReference type="Gene3D" id="3.30.565.10">
    <property type="entry name" value="Histidine kinase-like ATPase, C-terminal domain"/>
    <property type="match status" value="1"/>
</dbReference>
<dbReference type="PANTHER" id="PTHR34220">
    <property type="entry name" value="SENSOR HISTIDINE KINASE YPDA"/>
    <property type="match status" value="1"/>
</dbReference>
<name>A0A2T0XS50_9BACT</name>
<dbReference type="InterPro" id="IPR036890">
    <property type="entry name" value="HATPase_C_sf"/>
</dbReference>
<sequence length="668" mass="76385">MGKLQCLCFLFFFLTISCNKIGEQAEVPGKPEGDRLPGTDSLVVEQLIEKSFSHYGQGGVHVDINDSYLAEAEDIARKNDNIYQLARIYNLLGQRYRNRADYGEAMKFHQKALEFATVANKQELLASVYNQIGVVYRRIDDNPMALEMHVKALALAEEAGDSLTISSAINSIGNVNYNLGRYLSSIEYFKRSLAMSEAQKNKLGLAINHNNMGESLLKMGQVDSALHHFFTSLDYNYQINSKVGQSICFNSLGGAYIALDRPHKALEYLQKALHLNEELGDLMQVAISHSKIGETYLGMGELQEAEKHLRESLEIAKGIGVLYQIEEGSRLLSELYEEKAEFGKALDFFKTAAVYRDSIINTKNINHLATQEAILESERQREKINQLNQETIRQKSMLDRQRFYLITALIIVVTISFGIFMIVRQMQLKSRYKNVRHQQRLLRSQMNPHFIFNALSAIQVYILEHDIEKSSRFLTDFARLMRQVLRNSTHDYISLKEEVQILKYYLELQRLRFSESFDYGLHIDDSLKIEHVMVPPMLTQPFIENAIEHGIKPIGSEGQIQIHFKNDKNRVVVEVEDNGIGIDASKEASEKERSHESMAIKITRERLDMLRRDSGGRTELSIRDKKQINPFDRGTIVRIVIPLVEIDQHGKTVSRQKNNVLKTESVSV</sequence>
<evidence type="ECO:0000313" key="6">
    <source>
        <dbReference type="Proteomes" id="UP000252733"/>
    </source>
</evidence>
<dbReference type="InterPro" id="IPR010559">
    <property type="entry name" value="Sig_transdc_His_kin_internal"/>
</dbReference>